<evidence type="ECO:0000256" key="9">
    <source>
        <dbReference type="ARBA" id="ARBA00046432"/>
    </source>
</evidence>
<sequence>MSELQAVLLCAGSGNRMPELTEHLSKSLLPVAGIPMFWFPLNSISKTGVRDVKLITCEEYRAEYEKLLEDPFYQWDHMQVEVLSLPRDHDDWGTGDAFRHFQPKFTHDVLVVSGDFISDMSLTPMIELFRCESATLCMLLSEHCITGNIPGPKVRRSKGRDLVAWCEQSKRIAFCSPEEDFEKSISGDSWINRLNELTLTAKLNDCHVYLLRNSAIELLATHKNFASLKADLVPFLLNKQFEPAASCESKSPPTCFVYVQPVQNGTIVAHANNLGSYFEISKTILKALPRISPRLTLGQEINFKATGTSCISSRVGDSSKISAGVVIKMSSIGEHVLIDEKARIQGSVVMDRVEIGKGAHISMSILCPGVKVMDGAEVVNCIISNDQVVHPNVKLQNELLEAESDGEDWRNEF</sequence>
<feature type="domain" description="Glucose-1-phosphate adenylyltransferase/Bifunctional protein GlmU-like C-terminal hexapeptide" evidence="11">
    <location>
        <begin position="308"/>
        <end position="366"/>
    </location>
</feature>
<dbReference type="PANTHER" id="PTHR45989:SF1">
    <property type="entry name" value="TRANSLATION INITIATION FACTOR EIF-2B SUBUNIT GAMMA"/>
    <property type="match status" value="1"/>
</dbReference>
<name>A0AAF3F0G0_9BILA</name>
<dbReference type="Pfam" id="PF24894">
    <property type="entry name" value="Hexapep_GlmU"/>
    <property type="match status" value="1"/>
</dbReference>
<dbReference type="InterPro" id="IPR005835">
    <property type="entry name" value="NTP_transferase_dom"/>
</dbReference>
<evidence type="ECO:0000256" key="6">
    <source>
        <dbReference type="ARBA" id="ARBA00044196"/>
    </source>
</evidence>
<organism evidence="12 13">
    <name type="scientific">Mesorhabditis belari</name>
    <dbReference type="NCBI Taxonomy" id="2138241"/>
    <lineage>
        <taxon>Eukaryota</taxon>
        <taxon>Metazoa</taxon>
        <taxon>Ecdysozoa</taxon>
        <taxon>Nematoda</taxon>
        <taxon>Chromadorea</taxon>
        <taxon>Rhabditida</taxon>
        <taxon>Rhabditina</taxon>
        <taxon>Rhabditomorpha</taxon>
        <taxon>Rhabditoidea</taxon>
        <taxon>Rhabditidae</taxon>
        <taxon>Mesorhabditinae</taxon>
        <taxon>Mesorhabditis</taxon>
    </lineage>
</organism>
<protein>
    <recommendedName>
        <fullName evidence="6">Translation initiation factor eIF2B subunit gamma</fullName>
    </recommendedName>
    <alternativeName>
        <fullName evidence="7">eIF2B GDP-GTP exchange factor subunit gamma</fullName>
    </alternativeName>
</protein>
<evidence type="ECO:0000256" key="3">
    <source>
        <dbReference type="ARBA" id="ARBA00022490"/>
    </source>
</evidence>
<dbReference type="Pfam" id="PF00483">
    <property type="entry name" value="NTP_transferase"/>
    <property type="match status" value="1"/>
</dbReference>
<comment type="similarity">
    <text evidence="2">Belongs to the eIF-2B gamma/epsilon subunits family.</text>
</comment>
<dbReference type="WBParaSite" id="MBELARI_LOCUS19988">
    <property type="protein sequence ID" value="MBELARI_LOCUS19988"/>
    <property type="gene ID" value="MBELARI_LOCUS19988"/>
</dbReference>
<dbReference type="GO" id="GO:0005085">
    <property type="term" value="F:guanyl-nucleotide exchange factor activity"/>
    <property type="evidence" value="ECO:0007669"/>
    <property type="project" value="TreeGrafter"/>
</dbReference>
<dbReference type="GO" id="GO:0005829">
    <property type="term" value="C:cytosol"/>
    <property type="evidence" value="ECO:0007669"/>
    <property type="project" value="UniProtKB-SubCell"/>
</dbReference>
<dbReference type="Gene3D" id="2.160.10.10">
    <property type="entry name" value="Hexapeptide repeat proteins"/>
    <property type="match status" value="1"/>
</dbReference>
<evidence type="ECO:0000313" key="12">
    <source>
        <dbReference type="Proteomes" id="UP000887575"/>
    </source>
</evidence>
<evidence type="ECO:0000256" key="1">
    <source>
        <dbReference type="ARBA" id="ARBA00004514"/>
    </source>
</evidence>
<accession>A0AAF3F0G0</accession>
<keyword evidence="3" id="KW-0963">Cytoplasm</keyword>
<evidence type="ECO:0000256" key="7">
    <source>
        <dbReference type="ARBA" id="ARBA00044229"/>
    </source>
</evidence>
<evidence type="ECO:0000256" key="8">
    <source>
        <dbReference type="ARBA" id="ARBA00045373"/>
    </source>
</evidence>
<comment type="subunit">
    <text evidence="9">Component of the translation initiation factor 2B (eIF2B) complex which is a heterodecamer of two sets of five different subunits: alpha, beta, gamma, delta and epsilon. Subunits alpha, beta and delta comprise a regulatory subcomplex and subunits epsilon and gamma comprise a catalytic subcomplex. Within the complex, the hexameric regulatory complex resides at the center, with the two heterodimeric catalytic subcomplexes bound on opposite sides.</text>
</comment>
<dbReference type="SUPFAM" id="SSF53448">
    <property type="entry name" value="Nucleotide-diphospho-sugar transferases"/>
    <property type="match status" value="1"/>
</dbReference>
<evidence type="ECO:0000259" key="11">
    <source>
        <dbReference type="Pfam" id="PF24894"/>
    </source>
</evidence>
<comment type="function">
    <text evidence="8">Acts as a component of the translation initiation factor 2B (eIF2B) complex, which catalyzes the exchange of GDP for GTP on the eukaryotic initiation factor 2 (eIF2) complex gamma subunit. Its guanine nucleotide exchange factor activity is repressed when bound to eIF2 complex phosphorylated on the alpha subunit, thereby limiting the amount of methionyl-initiator methionine tRNA available to the ribosome and consequently global translation is repressed.</text>
</comment>
<evidence type="ECO:0000256" key="5">
    <source>
        <dbReference type="ARBA" id="ARBA00022917"/>
    </source>
</evidence>
<evidence type="ECO:0000313" key="13">
    <source>
        <dbReference type="WBParaSite" id="MBELARI_LOCUS19988"/>
    </source>
</evidence>
<keyword evidence="5" id="KW-0648">Protein biosynthesis</keyword>
<dbReference type="GO" id="GO:0002183">
    <property type="term" value="P:cytoplasmic translational initiation"/>
    <property type="evidence" value="ECO:0007669"/>
    <property type="project" value="TreeGrafter"/>
</dbReference>
<evidence type="ECO:0000256" key="2">
    <source>
        <dbReference type="ARBA" id="ARBA00007878"/>
    </source>
</evidence>
<dbReference type="Gene3D" id="3.90.550.10">
    <property type="entry name" value="Spore Coat Polysaccharide Biosynthesis Protein SpsA, Chain A"/>
    <property type="match status" value="1"/>
</dbReference>
<dbReference type="InterPro" id="IPR056818">
    <property type="entry name" value="GlmU/GlgC-like_hexapep"/>
</dbReference>
<feature type="domain" description="Nucleotidyl transferase" evidence="10">
    <location>
        <begin position="6"/>
        <end position="135"/>
    </location>
</feature>
<proteinExistence type="inferred from homology"/>
<dbReference type="GO" id="GO:0003743">
    <property type="term" value="F:translation initiation factor activity"/>
    <property type="evidence" value="ECO:0007669"/>
    <property type="project" value="UniProtKB-KW"/>
</dbReference>
<evidence type="ECO:0000259" key="10">
    <source>
        <dbReference type="Pfam" id="PF00483"/>
    </source>
</evidence>
<dbReference type="Proteomes" id="UP000887575">
    <property type="component" value="Unassembled WGS sequence"/>
</dbReference>
<dbReference type="PANTHER" id="PTHR45989">
    <property type="entry name" value="TRANSLATION INITIATION FACTOR EIF-2B SUBUNIT GAMMA"/>
    <property type="match status" value="1"/>
</dbReference>
<keyword evidence="12" id="KW-1185">Reference proteome</keyword>
<dbReference type="InterPro" id="IPR029044">
    <property type="entry name" value="Nucleotide-diphossugar_trans"/>
</dbReference>
<keyword evidence="4" id="KW-0396">Initiation factor</keyword>
<dbReference type="GO" id="GO:0005851">
    <property type="term" value="C:eukaryotic translation initiation factor 2B complex"/>
    <property type="evidence" value="ECO:0007669"/>
    <property type="project" value="TreeGrafter"/>
</dbReference>
<dbReference type="AlphaFoldDB" id="A0AAF3F0G0"/>
<dbReference type="InterPro" id="IPR051960">
    <property type="entry name" value="eIF2B_gamma"/>
</dbReference>
<evidence type="ECO:0000256" key="4">
    <source>
        <dbReference type="ARBA" id="ARBA00022540"/>
    </source>
</evidence>
<reference evidence="13" key="1">
    <citation type="submission" date="2024-02" db="UniProtKB">
        <authorList>
            <consortium name="WormBaseParasite"/>
        </authorList>
    </citation>
    <scope>IDENTIFICATION</scope>
</reference>
<comment type="subcellular location">
    <subcellularLocation>
        <location evidence="1">Cytoplasm</location>
        <location evidence="1">Cytosol</location>
    </subcellularLocation>
</comment>